<keyword evidence="3" id="KW-0949">S-adenosyl-L-methionine</keyword>
<dbReference type="Proteomes" id="UP000271098">
    <property type="component" value="Unassembled WGS sequence"/>
</dbReference>
<dbReference type="InterPro" id="IPR002935">
    <property type="entry name" value="SAM_O-MeTrfase"/>
</dbReference>
<dbReference type="PANTHER" id="PTHR10509">
    <property type="entry name" value="O-METHYLTRANSFERASE-RELATED"/>
    <property type="match status" value="1"/>
</dbReference>
<dbReference type="EMBL" id="UYRT01103895">
    <property type="protein sequence ID" value="VDN43810.1"/>
    <property type="molecule type" value="Genomic_DNA"/>
</dbReference>
<dbReference type="Pfam" id="PF01596">
    <property type="entry name" value="Methyltransf_3"/>
    <property type="match status" value="1"/>
</dbReference>
<sequence length="119" mass="13536">MTKKVYQIQPWPVLIQISVKTEPIQEEIYIRTLTQLLNGGMIGAPEVLQLGQNLIHLIQAKKVIDIETMLAAGDAGKWDFVFIDADKFNYPQYYEKAVKLVRPGGVILVDNVHFLIIRT</sequence>
<dbReference type="GO" id="GO:0008757">
    <property type="term" value="F:S-adenosylmethionine-dependent methyltransferase activity"/>
    <property type="evidence" value="ECO:0007669"/>
    <property type="project" value="TreeGrafter"/>
</dbReference>
<dbReference type="GO" id="GO:0008171">
    <property type="term" value="F:O-methyltransferase activity"/>
    <property type="evidence" value="ECO:0007669"/>
    <property type="project" value="InterPro"/>
</dbReference>
<comment type="similarity">
    <text evidence="4">Belongs to the class I-like SAM-binding methyltransferase superfamily. Cation-dependent O-methyltransferase family.</text>
</comment>
<evidence type="ECO:0000256" key="1">
    <source>
        <dbReference type="ARBA" id="ARBA00022603"/>
    </source>
</evidence>
<keyword evidence="6" id="KW-1185">Reference proteome</keyword>
<dbReference type="PANTHER" id="PTHR10509:SF14">
    <property type="entry name" value="CAFFEOYL-COA O-METHYLTRANSFERASE 3-RELATED"/>
    <property type="match status" value="1"/>
</dbReference>
<dbReference type="SUPFAM" id="SSF53335">
    <property type="entry name" value="S-adenosyl-L-methionine-dependent methyltransferases"/>
    <property type="match status" value="1"/>
</dbReference>
<dbReference type="GO" id="GO:0032259">
    <property type="term" value="P:methylation"/>
    <property type="evidence" value="ECO:0007669"/>
    <property type="project" value="UniProtKB-KW"/>
</dbReference>
<dbReference type="WBParaSite" id="GPUH_0002516901-mRNA-1">
    <property type="protein sequence ID" value="GPUH_0002516901-mRNA-1"/>
    <property type="gene ID" value="GPUH_0002516901"/>
</dbReference>
<name>A0A183EVZ8_9BILA</name>
<dbReference type="AlphaFoldDB" id="A0A183EVZ8"/>
<reference evidence="7" key="1">
    <citation type="submission" date="2016-06" db="UniProtKB">
        <authorList>
            <consortium name="WormBaseParasite"/>
        </authorList>
    </citation>
    <scope>IDENTIFICATION</scope>
</reference>
<evidence type="ECO:0000256" key="4">
    <source>
        <dbReference type="ARBA" id="ARBA00023453"/>
    </source>
</evidence>
<protein>
    <submittedName>
        <fullName evidence="7">S-adenosyl-L-methionine-dependent methyltransferase</fullName>
    </submittedName>
</protein>
<evidence type="ECO:0000313" key="6">
    <source>
        <dbReference type="Proteomes" id="UP000271098"/>
    </source>
</evidence>
<evidence type="ECO:0000256" key="2">
    <source>
        <dbReference type="ARBA" id="ARBA00022679"/>
    </source>
</evidence>
<proteinExistence type="inferred from homology"/>
<dbReference type="InterPro" id="IPR029063">
    <property type="entry name" value="SAM-dependent_MTases_sf"/>
</dbReference>
<reference evidence="5 6" key="2">
    <citation type="submission" date="2018-11" db="EMBL/GenBank/DDBJ databases">
        <authorList>
            <consortium name="Pathogen Informatics"/>
        </authorList>
    </citation>
    <scope>NUCLEOTIDE SEQUENCE [LARGE SCALE GENOMIC DNA]</scope>
</reference>
<evidence type="ECO:0000313" key="5">
    <source>
        <dbReference type="EMBL" id="VDN43810.1"/>
    </source>
</evidence>
<gene>
    <name evidence="5" type="ORF">GPUH_LOCUS25140</name>
</gene>
<evidence type="ECO:0000313" key="7">
    <source>
        <dbReference type="WBParaSite" id="GPUH_0002516901-mRNA-1"/>
    </source>
</evidence>
<dbReference type="Gene3D" id="3.40.50.150">
    <property type="entry name" value="Vaccinia Virus protein VP39"/>
    <property type="match status" value="1"/>
</dbReference>
<dbReference type="InterPro" id="IPR050362">
    <property type="entry name" value="Cation-dep_OMT"/>
</dbReference>
<organism evidence="7">
    <name type="scientific">Gongylonema pulchrum</name>
    <dbReference type="NCBI Taxonomy" id="637853"/>
    <lineage>
        <taxon>Eukaryota</taxon>
        <taxon>Metazoa</taxon>
        <taxon>Ecdysozoa</taxon>
        <taxon>Nematoda</taxon>
        <taxon>Chromadorea</taxon>
        <taxon>Rhabditida</taxon>
        <taxon>Spirurina</taxon>
        <taxon>Spiruromorpha</taxon>
        <taxon>Spiruroidea</taxon>
        <taxon>Gongylonematidae</taxon>
        <taxon>Gongylonema</taxon>
    </lineage>
</organism>
<dbReference type="OrthoDB" id="10251242at2759"/>
<evidence type="ECO:0000256" key="3">
    <source>
        <dbReference type="ARBA" id="ARBA00022691"/>
    </source>
</evidence>
<keyword evidence="2" id="KW-0808">Transferase</keyword>
<accession>A0A183EVZ8</accession>
<keyword evidence="1" id="KW-0489">Methyltransferase</keyword>